<keyword evidence="8" id="KW-0456">Lyase</keyword>
<feature type="domain" description="Tryptophan synthase beta chain-like PALP" evidence="9">
    <location>
        <begin position="20"/>
        <end position="310"/>
    </location>
</feature>
<evidence type="ECO:0000259" key="9">
    <source>
        <dbReference type="Pfam" id="PF00291"/>
    </source>
</evidence>
<evidence type="ECO:0000313" key="10">
    <source>
        <dbReference type="EMBL" id="KRO80422.1"/>
    </source>
</evidence>
<comment type="cofactor">
    <cofactor evidence="3">
        <name>Mn(2+)</name>
        <dbReference type="ChEBI" id="CHEBI:29035"/>
    </cofactor>
</comment>
<comment type="similarity">
    <text evidence="5">Belongs to the serine/threonine dehydratase family.</text>
</comment>
<name>A0A0R2SZN4_9GAMM</name>
<dbReference type="PANTHER" id="PTHR43050">
    <property type="entry name" value="SERINE / THREONINE RACEMASE FAMILY MEMBER"/>
    <property type="match status" value="1"/>
</dbReference>
<dbReference type="PROSITE" id="PS00165">
    <property type="entry name" value="DEHYDRATASE_SER_THR"/>
    <property type="match status" value="1"/>
</dbReference>
<dbReference type="GO" id="GO:0070179">
    <property type="term" value="P:D-serine biosynthetic process"/>
    <property type="evidence" value="ECO:0007669"/>
    <property type="project" value="TreeGrafter"/>
</dbReference>
<evidence type="ECO:0000256" key="6">
    <source>
        <dbReference type="ARBA" id="ARBA00022842"/>
    </source>
</evidence>
<dbReference type="FunFam" id="3.40.50.1100:FF:000005">
    <property type="entry name" value="Threonine dehydratase catabolic"/>
    <property type="match status" value="1"/>
</dbReference>
<comment type="cofactor">
    <cofactor evidence="1">
        <name>Ca(2+)</name>
        <dbReference type="ChEBI" id="CHEBI:29108"/>
    </cofactor>
</comment>
<evidence type="ECO:0000313" key="11">
    <source>
        <dbReference type="Proteomes" id="UP000051242"/>
    </source>
</evidence>
<dbReference type="InterPro" id="IPR000634">
    <property type="entry name" value="Ser/Thr_deHydtase_PyrdxlP-BS"/>
</dbReference>
<comment type="cofactor">
    <cofactor evidence="4">
        <name>Mg(2+)</name>
        <dbReference type="ChEBI" id="CHEBI:18420"/>
    </cofactor>
</comment>
<keyword evidence="7" id="KW-0663">Pyridoxal phosphate</keyword>
<evidence type="ECO:0000256" key="5">
    <source>
        <dbReference type="ARBA" id="ARBA00010869"/>
    </source>
</evidence>
<dbReference type="CDD" id="cd01562">
    <property type="entry name" value="Thr-dehyd"/>
    <property type="match status" value="1"/>
</dbReference>
<evidence type="ECO:0000256" key="2">
    <source>
        <dbReference type="ARBA" id="ARBA00001933"/>
    </source>
</evidence>
<dbReference type="InterPro" id="IPR036052">
    <property type="entry name" value="TrpB-like_PALP_sf"/>
</dbReference>
<dbReference type="AlphaFoldDB" id="A0A0R2SZN4"/>
<keyword evidence="6" id="KW-0460">Magnesium</keyword>
<dbReference type="EMBL" id="LICD01000108">
    <property type="protein sequence ID" value="KRO80422.1"/>
    <property type="molecule type" value="Genomic_DNA"/>
</dbReference>
<organism evidence="10 11">
    <name type="scientific">OM182 bacterium BACL3 MAG-120619-bin3</name>
    <dbReference type="NCBI Taxonomy" id="1655593"/>
    <lineage>
        <taxon>Bacteria</taxon>
        <taxon>Pseudomonadati</taxon>
        <taxon>Pseudomonadota</taxon>
        <taxon>Gammaproteobacteria</taxon>
        <taxon>OMG group</taxon>
        <taxon>OM182 clade</taxon>
    </lineage>
</organism>
<dbReference type="SUPFAM" id="SSF53686">
    <property type="entry name" value="Tryptophan synthase beta subunit-like PLP-dependent enzymes"/>
    <property type="match status" value="1"/>
</dbReference>
<dbReference type="Proteomes" id="UP000051242">
    <property type="component" value="Unassembled WGS sequence"/>
</dbReference>
<evidence type="ECO:0000256" key="3">
    <source>
        <dbReference type="ARBA" id="ARBA00001936"/>
    </source>
</evidence>
<evidence type="ECO:0000256" key="4">
    <source>
        <dbReference type="ARBA" id="ARBA00001946"/>
    </source>
</evidence>
<dbReference type="InterPro" id="IPR001926">
    <property type="entry name" value="TrpB-like_PALP"/>
</dbReference>
<evidence type="ECO:0000256" key="7">
    <source>
        <dbReference type="ARBA" id="ARBA00022898"/>
    </source>
</evidence>
<evidence type="ECO:0000256" key="1">
    <source>
        <dbReference type="ARBA" id="ARBA00001913"/>
    </source>
</evidence>
<protein>
    <submittedName>
        <fullName evidence="10">Pyridoxal-5'-phosphate-dependent protein</fullName>
    </submittedName>
</protein>
<dbReference type="GO" id="GO:0000287">
    <property type="term" value="F:magnesium ion binding"/>
    <property type="evidence" value="ECO:0007669"/>
    <property type="project" value="TreeGrafter"/>
</dbReference>
<dbReference type="GO" id="GO:0018114">
    <property type="term" value="F:threonine racemase activity"/>
    <property type="evidence" value="ECO:0007669"/>
    <property type="project" value="TreeGrafter"/>
</dbReference>
<dbReference type="Gene3D" id="3.40.50.1100">
    <property type="match status" value="2"/>
</dbReference>
<dbReference type="GO" id="GO:0005524">
    <property type="term" value="F:ATP binding"/>
    <property type="evidence" value="ECO:0007669"/>
    <property type="project" value="TreeGrafter"/>
</dbReference>
<dbReference type="PANTHER" id="PTHR43050:SF1">
    <property type="entry name" value="SERINE RACEMASE"/>
    <property type="match status" value="1"/>
</dbReference>
<accession>A0A0R2SZN4</accession>
<dbReference type="GO" id="GO:0030378">
    <property type="term" value="F:serine racemase activity"/>
    <property type="evidence" value="ECO:0007669"/>
    <property type="project" value="TreeGrafter"/>
</dbReference>
<reference evidence="10 11" key="1">
    <citation type="submission" date="2015-10" db="EMBL/GenBank/DDBJ databases">
        <title>Metagenome-Assembled Genomes uncover a global brackish microbiome.</title>
        <authorList>
            <person name="Hugerth L.W."/>
            <person name="Larsson J."/>
            <person name="Alneberg J."/>
            <person name="Lindh M.V."/>
            <person name="Legrand C."/>
            <person name="Pinhassi J."/>
            <person name="Andersson A.F."/>
        </authorList>
    </citation>
    <scope>NUCLEOTIDE SEQUENCE [LARGE SCALE GENOMIC DNA]</scope>
    <source>
        <strain evidence="10">BACL22 MAG-120619-bin3</strain>
    </source>
</reference>
<sequence>MPITLQDITAAAARLEGIAVRTPLLTSPELDRRIGARVFLKAENLQHVGAFKFRGAYNRLVQLTQEERERGVVAFSSGNHAQGIAYAARLLGMKATIVMPTDAPTIKREGTEALGAAVRAYDRKTESREEIAAEIADYSGAVLVPAFDDVAVMAGQGTCGLELVQQLRERGWEPDLVLSPVGGGGLMSGVATAVRGLAPECRVVGVEPDAYNDHVQSAEQGARVRIDPQTATRCDSLMATQPGVLTWAVNSRLVDRFVSVSEDEVAQAVSFAFRYLKLVVEPGGAVGLAALLSGHIRPVPGATACAVLSGGNIDATTFADCLAQFPAP</sequence>
<comment type="caution">
    <text evidence="10">The sequence shown here is derived from an EMBL/GenBank/DDBJ whole genome shotgun (WGS) entry which is preliminary data.</text>
</comment>
<comment type="cofactor">
    <cofactor evidence="2">
        <name>pyridoxal 5'-phosphate</name>
        <dbReference type="ChEBI" id="CHEBI:597326"/>
    </cofactor>
</comment>
<dbReference type="GO" id="GO:0030170">
    <property type="term" value="F:pyridoxal phosphate binding"/>
    <property type="evidence" value="ECO:0007669"/>
    <property type="project" value="InterPro"/>
</dbReference>
<dbReference type="GO" id="GO:0003941">
    <property type="term" value="F:L-serine ammonia-lyase activity"/>
    <property type="evidence" value="ECO:0007669"/>
    <property type="project" value="TreeGrafter"/>
</dbReference>
<dbReference type="Pfam" id="PF00291">
    <property type="entry name" value="PALP"/>
    <property type="match status" value="1"/>
</dbReference>
<gene>
    <name evidence="10" type="ORF">ABR85_05165</name>
</gene>
<proteinExistence type="inferred from homology"/>
<evidence type="ECO:0000256" key="8">
    <source>
        <dbReference type="ARBA" id="ARBA00023239"/>
    </source>
</evidence>